<sequence>MFIQEMLKDREVKKYDKEVEEAIKIFDKQKESLRNIQNTDGWKAITEYLETVIEANESALDIKYDQRKFSDLMAGKRLYRFLTSRVEK</sequence>
<dbReference type="EMBL" id="KR029582">
    <property type="protein sequence ID" value="AKH46380.1"/>
    <property type="molecule type" value="Genomic_DNA"/>
</dbReference>
<protein>
    <submittedName>
        <fullName evidence="1">Uncharacterized protein</fullName>
    </submittedName>
</protein>
<name>A0A0F7L370_9VIRU</name>
<accession>A0A0F7L370</accession>
<proteinExistence type="predicted"/>
<organism evidence="1">
    <name type="scientific">uncultured marine virus</name>
    <dbReference type="NCBI Taxonomy" id="186617"/>
    <lineage>
        <taxon>Viruses</taxon>
        <taxon>environmental samples</taxon>
    </lineage>
</organism>
<reference evidence="1" key="1">
    <citation type="journal article" date="2015" name="Front. Microbiol.">
        <title>Combining genomic sequencing methods to explore viral diversity and reveal potential virus-host interactions.</title>
        <authorList>
            <person name="Chow C.E."/>
            <person name="Winget D.M."/>
            <person name="White R.A.III."/>
            <person name="Hallam S.J."/>
            <person name="Suttle C.A."/>
        </authorList>
    </citation>
    <scope>NUCLEOTIDE SEQUENCE</scope>
    <source>
        <strain evidence="1">Anoxic3_7</strain>
    </source>
</reference>
<evidence type="ECO:0000313" key="1">
    <source>
        <dbReference type="EMBL" id="AKH46380.1"/>
    </source>
</evidence>
<reference evidence="1" key="2">
    <citation type="submission" date="2015-03" db="EMBL/GenBank/DDBJ databases">
        <authorList>
            <person name="Chow C.-E.T."/>
            <person name="Winget D.M."/>
            <person name="White R.A.III."/>
            <person name="Hallam S.J."/>
            <person name="Suttle C.A."/>
        </authorList>
    </citation>
    <scope>NUCLEOTIDE SEQUENCE</scope>
    <source>
        <strain evidence="1">Anoxic3_7</strain>
    </source>
</reference>